<evidence type="ECO:0000256" key="10">
    <source>
        <dbReference type="ARBA" id="ARBA00022679"/>
    </source>
</evidence>
<dbReference type="GO" id="GO:0044423">
    <property type="term" value="C:virion component"/>
    <property type="evidence" value="ECO:0007669"/>
    <property type="project" value="UniProtKB-KW"/>
</dbReference>
<evidence type="ECO:0000256" key="14">
    <source>
        <dbReference type="ARBA" id="ARBA00022801"/>
    </source>
</evidence>
<dbReference type="KEGG" id="vg:37616372"/>
<evidence type="ECO:0000256" key="3">
    <source>
        <dbReference type="ARBA" id="ARBA00006874"/>
    </source>
</evidence>
<evidence type="ECO:0000256" key="5">
    <source>
        <dbReference type="ARBA" id="ARBA00012582"/>
    </source>
</evidence>
<dbReference type="PROSITE" id="PS51590">
    <property type="entry name" value="SAM_MT_MNV_L"/>
    <property type="match status" value="1"/>
</dbReference>
<dbReference type="EMBL" id="KM205015">
    <property type="protein sequence ID" value="AJR28526.1"/>
    <property type="molecule type" value="Viral_cRNA"/>
</dbReference>
<comment type="catalytic activity">
    <reaction evidence="29">
        <text>GTP + H2O = GDP + phosphate + H(+)</text>
        <dbReference type="Rhea" id="RHEA:19669"/>
        <dbReference type="ChEBI" id="CHEBI:15377"/>
        <dbReference type="ChEBI" id="CHEBI:15378"/>
        <dbReference type="ChEBI" id="CHEBI:37565"/>
        <dbReference type="ChEBI" id="CHEBI:43474"/>
        <dbReference type="ChEBI" id="CHEBI:58189"/>
    </reaction>
</comment>
<evidence type="ECO:0000256" key="17">
    <source>
        <dbReference type="ARBA" id="ARBA00022953"/>
    </source>
</evidence>
<evidence type="ECO:0000256" key="7">
    <source>
        <dbReference type="ARBA" id="ARBA00022484"/>
    </source>
</evidence>
<comment type="similarity">
    <text evidence="3">Belongs to the rhabdoviridae protein L family.</text>
</comment>
<keyword evidence="18" id="KW-0506">mRNA capping</keyword>
<sequence length="2109" mass="240590">MDFLPVEQEEDWGYAEDDFSSSDYLDFEERMTYLNQADYNLNSPLISDDIYYLSRKFHSYGIPPMWNLKEWDGPLEMLKSCQADPIPHDLMHKWFGTWLEDFDHDSAQGIVFLREVDKEASETYDLVDTFLKNWAGKSYPYKAKERYLDQMKIIGPLCQKFLDLHKLTLILNAVGPEELKNLLRTFKGRTRDLSTKDPCTRLRVPSLGPVFICKGWVYIHKHKILMDRNFLLMCKDVIIGRMQTLLSMIGRSDDAFTQQDFFTLVNIYRTGDIILQEKGNLAYDLIKMVEPICNLKLMKLAREYRPLIPPFPHFENHVKNAVDEQSKVSRRIKVLFELIMGIKNVDLVLVIYGSFRHWGHPFIDYFEGLNKLHKQVTMSKEIDTEYANALASDLARIVLTKQFDSVKKWFVDKTKIPSAHPFFKHIMDNTWPTAAQIQDFGDHWHELPLIKCYEIPDLIDPSIIYSDKSHSMNRSEVLGHVRRSPHLPIPSKKVLQTMLDTRATNWVEFLEMVDKHGLEKDDLIIGLKGKERELKLAGRFFSLMSWKLREYFVITEYLIKTHFVPLFKGLTMADDLTSVIKKMLDSSSGQGIDDYSSVCFANHIDYEKWNNHQRKESNGPVFRVMGQFLGYPRLIERTHEFFEKSLIYYNNRPDLMWVNEDTLINRTQQRVCWEGQAGGLEGLRQKGWSILNLLVIQREAKIRNTAVKVLAQGDNQVICTQYKTKKSRDQSELINALDQMVKNNNKIMEEIKKGTSKLGLLINDDETMQSADYLNYGKVPIFRGVIRGLETKRWSRVTCVTNDQIPTCANLMASVSTNALTVAHFASNPINSMIQYNYFGNFSRLLLFMHDPALRRSLYDVQNEIPGLHSKTFKYAMLYLDPSIGGVSGMALSRFLIRAFPDPVTESLSFWKFIHDHTDDEYLKSLSIAFGNPDIAKFRLEHISKLLEDPTSLNISMGMSPSNLLKTEVKKCLIENRTSIRNDIIKDATIYLNQEEAKLKSFLWSINPLFPRFLSEFKSGTFLGVSEGLISLFQNSRTIRNSFKGKYRKELDHLIVKSEISSLKHLGGIHFKLGNGKIWGCSSSQSDLLRYRSWGRKLVGTTIPHPLEMHGAASPKEAPCTLCNCSGLTYISVHCPKGITEVFSRRGPLPAYLGSKTSETTSILQPWEKESKVPIVRRATRLRDAISWFIDPDSTLAQSILDNIKSLTGEEWGGRQHGYKRTGSALHRFSTSRMSNGGFASQSPAALTRLIATTDTMHDYGDKNYDFMFQASLLYAQMTTSISRWGHVGACTDHYHVRCDSCIREIQEIELNTGVQYSPPDVSYVLTKWRNGSGSWGTVTKQLIPKEGNWTVLSPAEQSYQVGRCIGFLYGDLVHKKSHQADDSSLFPLSIQHKVRGRGFLKGLLDGIMRASCCQVIHRRSVATLKRPANAVYGGVIFLIDKLSMSAPFLSLTRTGPIREELENVPHKMPASYPTNNRDLGMTVRNYFKYQCRIIERGQYKSHYPTIWLFSDVLSVDFIGPMSLSSGLMRLLYKNSLSKKDKNELRDLANLSSLLRSGEEWDDIHVKFFSQDLLFCSQEIRHACKFGIIRDKVSLEVDHGWGKEAYGGCTVLPVFYRSQIYKKSLTVPPRIQNPIISGLRLGQLPTGAHYKIRSIIMTLKINYQDFLSCGDGSGGMTACLLRLNPNSRGIFNSLLELDGALMRGSSPEPPSALETLGSQRTRCVNGGTCWEHPSDLSDPNTWKYFIGLKRGLGLQINLITMDMEVRDPVISHKIEANIRAFLYDLLDPEGTLIYKTYGTYLAEEERNILTEVGPLFHTTDLVQTIYSSAQTSEVYCVCRRLKKYADQQHVDWSLLTDGWSRLYAFSVNRLEFQRAQSLRKLDTLQGIPSFFIPDPFVNAETLLQIAGVPTGISHTAVLHGSLHSEQLITLGIFFCALISHHTMNIIRISPVPPSPPSDGSISRMCSAITGILFWVSLVEKDLTLYNSLLSIIQRSFPIRWYKNKEKNGWSQCWGANGDGIPKDTRLNDSMANIGNWIRAMELLCNKTAQMPFSPKLFNRLAAQYDRELTWKKVLAKTGLADLLTGQISQIDRSVANVRSEPSNENSWQD</sequence>
<comment type="subcellular location">
    <subcellularLocation>
        <location evidence="1">Host cytoplasm</location>
    </subcellularLocation>
    <subcellularLocation>
        <location evidence="2">Virion</location>
    </subcellularLocation>
</comment>
<evidence type="ECO:0000256" key="15">
    <source>
        <dbReference type="ARBA" id="ARBA00022840"/>
    </source>
</evidence>
<dbReference type="InterPro" id="IPR025786">
    <property type="entry name" value="Mononega_L_MeTrfase"/>
</dbReference>
<dbReference type="EC" id="2.7.7.88" evidence="5"/>
<name>A0A0D3R1M8_9RHAB</name>
<dbReference type="PROSITE" id="PS50526">
    <property type="entry name" value="RDRP_SSRNA_NEG_NONSEG"/>
    <property type="match status" value="1"/>
</dbReference>
<dbReference type="NCBIfam" id="TIGR04198">
    <property type="entry name" value="paramyx_RNAcap"/>
    <property type="match status" value="1"/>
</dbReference>
<dbReference type="InterPro" id="IPR014023">
    <property type="entry name" value="Mononeg_RNA_pol_cat"/>
</dbReference>
<evidence type="ECO:0000256" key="11">
    <source>
        <dbReference type="ARBA" id="ARBA00022691"/>
    </source>
</evidence>
<dbReference type="InterPro" id="IPR026890">
    <property type="entry name" value="Mononeg_mRNAcap"/>
</dbReference>
<evidence type="ECO:0000256" key="13">
    <source>
        <dbReference type="ARBA" id="ARBA00022741"/>
    </source>
</evidence>
<dbReference type="Pfam" id="PF21080">
    <property type="entry name" value="Methyltrans_Mon_1st"/>
    <property type="match status" value="1"/>
</dbReference>
<keyword evidence="34" id="KW-1185">Reference proteome</keyword>
<keyword evidence="10" id="KW-0808">Transferase</keyword>
<evidence type="ECO:0000256" key="8">
    <source>
        <dbReference type="ARBA" id="ARBA00022603"/>
    </source>
</evidence>
<evidence type="ECO:0000313" key="34">
    <source>
        <dbReference type="Proteomes" id="UP000232692"/>
    </source>
</evidence>
<dbReference type="GO" id="GO:0030430">
    <property type="term" value="C:host cell cytoplasm"/>
    <property type="evidence" value="ECO:0007669"/>
    <property type="project" value="UniProtKB-SubCell"/>
</dbReference>
<comment type="catalytic activity">
    <reaction evidence="28">
        <text>a 5'-end (5'-triphosphoguanosine)-adenylyl-adenylyl-cytidylyl-adenosine in mRNA + 2 S-adenosyl-L-methionine = a 5'-end (N(7)-methyl 5'-triphosphoguanosine)-(2'-O-methyladenylyl)-adenylyl-cytidylyl-adenosine in mRNA + 2 S-adenosyl-L-homocysteine + H(+)</text>
        <dbReference type="Rhea" id="RHEA:65376"/>
        <dbReference type="Rhea" id="RHEA-COMP:16797"/>
        <dbReference type="Rhea" id="RHEA-COMP:16798"/>
        <dbReference type="ChEBI" id="CHEBI:15378"/>
        <dbReference type="ChEBI" id="CHEBI:57856"/>
        <dbReference type="ChEBI" id="CHEBI:59789"/>
        <dbReference type="ChEBI" id="CHEBI:156483"/>
        <dbReference type="ChEBI" id="CHEBI:156484"/>
        <dbReference type="EC" id="2.1.1.375"/>
    </reaction>
</comment>
<feature type="domain" description="Mononegavirus-type SAM-dependent 2'-O-MTase" evidence="32">
    <location>
        <begin position="1640"/>
        <end position="1837"/>
    </location>
</feature>
<dbReference type="InterPro" id="IPR048398">
    <property type="entry name" value="Methyltrans_Mon_C"/>
</dbReference>
<evidence type="ECO:0000256" key="20">
    <source>
        <dbReference type="ARBA" id="ARBA00023268"/>
    </source>
</evidence>
<organism evidence="33 34">
    <name type="scientific">Carajas virus</name>
    <dbReference type="NCBI Taxonomy" id="239239"/>
    <lineage>
        <taxon>Viruses</taxon>
        <taxon>Riboviria</taxon>
        <taxon>Orthornavirae</taxon>
        <taxon>Negarnaviricota</taxon>
        <taxon>Haploviricotina</taxon>
        <taxon>Monjiviricetes</taxon>
        <taxon>Mononegavirales</taxon>
        <taxon>Rhabdoviridae</taxon>
        <taxon>Alpharhabdovirinae</taxon>
        <taxon>Vesiculovirus</taxon>
        <taxon>Vesiculovirus carajas</taxon>
    </lineage>
</organism>
<dbReference type="GO" id="GO:0005524">
    <property type="term" value="F:ATP binding"/>
    <property type="evidence" value="ECO:0007669"/>
    <property type="project" value="UniProtKB-KW"/>
</dbReference>
<keyword evidence="14" id="KW-0378">Hydrolase</keyword>
<dbReference type="PIRSF" id="PIRSF037546">
    <property type="entry name" value="RNA_pol_RhabdoV_sub"/>
    <property type="match status" value="1"/>
</dbReference>
<evidence type="ECO:0000256" key="30">
    <source>
        <dbReference type="ARBA" id="ARBA00050006"/>
    </source>
</evidence>
<accession>A0A0D3R1M8</accession>
<dbReference type="Pfam" id="PF14314">
    <property type="entry name" value="Methyltrans_Mon_2nd"/>
    <property type="match status" value="1"/>
</dbReference>
<dbReference type="Pfam" id="PF00946">
    <property type="entry name" value="Mononeg_RNA_pol"/>
    <property type="match status" value="1"/>
</dbReference>
<keyword evidence="20" id="KW-0511">Multifunctional enzyme</keyword>
<dbReference type="GO" id="GO:0003968">
    <property type="term" value="F:RNA-directed RNA polymerase activity"/>
    <property type="evidence" value="ECO:0007669"/>
    <property type="project" value="UniProtKB-KW"/>
</dbReference>
<dbReference type="InterPro" id="IPR039530">
    <property type="entry name" value="L_methyltransferase_rhabdo"/>
</dbReference>
<keyword evidence="13" id="KW-0547">Nucleotide-binding</keyword>
<keyword evidence="17" id="KW-0693">Viral RNA replication</keyword>
<keyword evidence="15" id="KW-0067">ATP-binding</keyword>
<comment type="catalytic activity">
    <reaction evidence="22">
        <text>a 5'-end (5'-triphosphoguanosine)-(2'-O-methyladenylyl)-adenylyl-cytidylyl-adenosine in mRNA + S-adenosyl-L-methionine = a 5'-end (N(7)-methyl 5'-triphosphoguanosine)-(2'-O-methyladenylyl)-adenylyl-cytidylyl-adenosine in mRNA + S-adenosyl-L-homocysteine</text>
        <dbReference type="Rhea" id="RHEA:65440"/>
        <dbReference type="Rhea" id="RHEA-COMP:16798"/>
        <dbReference type="Rhea" id="RHEA-COMP:16801"/>
        <dbReference type="ChEBI" id="CHEBI:57856"/>
        <dbReference type="ChEBI" id="CHEBI:59789"/>
        <dbReference type="ChEBI" id="CHEBI:156482"/>
        <dbReference type="ChEBI" id="CHEBI:156483"/>
    </reaction>
</comment>
<dbReference type="Pfam" id="PF14318">
    <property type="entry name" value="Mononeg_mRNAcap"/>
    <property type="match status" value="1"/>
</dbReference>
<protein>
    <recommendedName>
        <fullName evidence="6">RNA-directed RNA polymerase L</fullName>
        <ecNumber evidence="23">2.1.1.375</ecNumber>
        <ecNumber evidence="4">2.7.7.48</ecNumber>
        <ecNumber evidence="5">2.7.7.88</ecNumber>
    </recommendedName>
    <alternativeName>
        <fullName evidence="24">Large structural protein</fullName>
    </alternativeName>
    <alternativeName>
        <fullName evidence="26">Replicase</fullName>
    </alternativeName>
    <alternativeName>
        <fullName evidence="25">Transcriptase</fullName>
    </alternativeName>
</protein>
<evidence type="ECO:0000256" key="22">
    <source>
        <dbReference type="ARBA" id="ARBA00024499"/>
    </source>
</evidence>
<evidence type="ECO:0000313" key="33">
    <source>
        <dbReference type="EMBL" id="AJR28526.1"/>
    </source>
</evidence>
<dbReference type="GeneID" id="37616372"/>
<comment type="subunit">
    <text evidence="30">May form homodimer. Interacts with the P protein; the association of P and L forms the polymerase complex, positions it on the template and allows to package the L polymerase in the virion, since P acts as a bridge between N and L. L binds loosely to N and is further bridged by the P protein, which interacts with L and N oligomers simultaneously.</text>
</comment>
<dbReference type="EC" id="2.7.7.48" evidence="4"/>
<reference evidence="33 34" key="1">
    <citation type="journal article" date="2015" name="PLoS Pathog.">
        <title>Evolution of genome size and complexity in the rhabdoviridae.</title>
        <authorList>
            <person name="Walker P.J."/>
            <person name="Firth C."/>
            <person name="Widen S.G."/>
            <person name="Blasdell K.R."/>
            <person name="Guzman H."/>
            <person name="Wood T.G."/>
            <person name="Paradkar P.N."/>
            <person name="Holmes E.C."/>
            <person name="Tesh R.B."/>
            <person name="Vasilakis N."/>
        </authorList>
    </citation>
    <scope>NUCLEOTIDE SEQUENCE [LARGE SCALE GENOMIC DNA]</scope>
    <source>
        <strain evidence="33 34">BeAr411391</strain>
    </source>
</reference>
<keyword evidence="7" id="KW-0696">RNA-directed RNA polymerase</keyword>
<keyword evidence="12" id="KW-0548">Nucleotidyltransferase</keyword>
<evidence type="ECO:0000256" key="6">
    <source>
        <dbReference type="ARBA" id="ARBA00018602"/>
    </source>
</evidence>
<evidence type="ECO:0000256" key="25">
    <source>
        <dbReference type="ARBA" id="ARBA00030436"/>
    </source>
</evidence>
<dbReference type="Proteomes" id="UP000232692">
    <property type="component" value="Segment"/>
</dbReference>
<comment type="catalytic activity">
    <reaction evidence="27">
        <text>a 5'-end (5'-triphosphoguanosine)-adenylyl-adenylyl-cytidylyl-adenosine in mRNA + S-adenosyl-L-methionine = a 5'-end (5'-triphosphoguanosine)-(2'-O-methyladenylyl)-adenylyl-cytidylyl-adenosine in mRNA + S-adenosyl-L-homocysteine + H(+)</text>
        <dbReference type="Rhea" id="RHEA:65380"/>
        <dbReference type="Rhea" id="RHEA-COMP:16797"/>
        <dbReference type="Rhea" id="RHEA-COMP:16801"/>
        <dbReference type="ChEBI" id="CHEBI:15378"/>
        <dbReference type="ChEBI" id="CHEBI:57856"/>
        <dbReference type="ChEBI" id="CHEBI:59789"/>
        <dbReference type="ChEBI" id="CHEBI:156482"/>
        <dbReference type="ChEBI" id="CHEBI:156484"/>
    </reaction>
</comment>
<evidence type="ECO:0000256" key="18">
    <source>
        <dbReference type="ARBA" id="ARBA00023042"/>
    </source>
</evidence>
<dbReference type="Pfam" id="PF21081">
    <property type="entry name" value="Methyltrans_Mon_3rd"/>
    <property type="match status" value="1"/>
</dbReference>
<evidence type="ECO:0000256" key="12">
    <source>
        <dbReference type="ARBA" id="ARBA00022695"/>
    </source>
</evidence>
<evidence type="ECO:0000259" key="31">
    <source>
        <dbReference type="PROSITE" id="PS50526"/>
    </source>
</evidence>
<evidence type="ECO:0000256" key="19">
    <source>
        <dbReference type="ARBA" id="ARBA00023200"/>
    </source>
</evidence>
<evidence type="ECO:0000256" key="23">
    <source>
        <dbReference type="ARBA" id="ARBA00026099"/>
    </source>
</evidence>
<dbReference type="RefSeq" id="YP_009505531.1">
    <property type="nucleotide sequence ID" value="NC_038285.1"/>
</dbReference>
<keyword evidence="8" id="KW-0489">Methyltransferase</keyword>
<evidence type="ECO:0000256" key="16">
    <source>
        <dbReference type="ARBA" id="ARBA00022844"/>
    </source>
</evidence>
<evidence type="ECO:0000256" key="4">
    <source>
        <dbReference type="ARBA" id="ARBA00012494"/>
    </source>
</evidence>
<evidence type="ECO:0000259" key="32">
    <source>
        <dbReference type="PROSITE" id="PS51590"/>
    </source>
</evidence>
<dbReference type="EC" id="2.1.1.375" evidence="23"/>
<evidence type="ECO:0000256" key="28">
    <source>
        <dbReference type="ARBA" id="ARBA00047370"/>
    </source>
</evidence>
<keyword evidence="11" id="KW-0949">S-adenosyl-L-methionine</keyword>
<dbReference type="GO" id="GO:0004482">
    <property type="term" value="F:mRNA 5'-cap (guanine-N7-)-methyltransferase activity"/>
    <property type="evidence" value="ECO:0007669"/>
    <property type="project" value="InterPro"/>
</dbReference>
<dbReference type="InterPro" id="IPR039736">
    <property type="entry name" value="L_poly_C"/>
</dbReference>
<dbReference type="InterPro" id="IPR048397">
    <property type="entry name" value="Methyltrans_Mon_CD"/>
</dbReference>
<dbReference type="GO" id="GO:0016787">
    <property type="term" value="F:hydrolase activity"/>
    <property type="evidence" value="ECO:0007669"/>
    <property type="project" value="UniProtKB-KW"/>
</dbReference>
<dbReference type="InterPro" id="IPR017234">
    <property type="entry name" value="RNA-dir_pol_rhabdovirus"/>
</dbReference>
<evidence type="ECO:0000256" key="29">
    <source>
        <dbReference type="ARBA" id="ARBA00048548"/>
    </source>
</evidence>
<evidence type="ECO:0000256" key="1">
    <source>
        <dbReference type="ARBA" id="ARBA00004192"/>
    </source>
</evidence>
<dbReference type="SMR" id="A0A0D3R1M8"/>
<evidence type="ECO:0000256" key="9">
    <source>
        <dbReference type="ARBA" id="ARBA00022664"/>
    </source>
</evidence>
<evidence type="ECO:0000256" key="2">
    <source>
        <dbReference type="ARBA" id="ARBA00004328"/>
    </source>
</evidence>
<comment type="catalytic activity">
    <reaction evidence="21">
        <text>a 5'-end triphospho-adenylyl-adenylyl-cytidylyl-adenosine in mRNA + GDP + H(+) = a 5'-end (5'-triphosphoguanosine)-adenylyl-adenylyl-cytidylyl-adenosine in mRNA + diphosphate</text>
        <dbReference type="Rhea" id="RHEA:65436"/>
        <dbReference type="Rhea" id="RHEA-COMP:16797"/>
        <dbReference type="Rhea" id="RHEA-COMP:16799"/>
        <dbReference type="ChEBI" id="CHEBI:15378"/>
        <dbReference type="ChEBI" id="CHEBI:33019"/>
        <dbReference type="ChEBI" id="CHEBI:58189"/>
        <dbReference type="ChEBI" id="CHEBI:156484"/>
        <dbReference type="ChEBI" id="CHEBI:156503"/>
        <dbReference type="EC" id="2.7.7.88"/>
    </reaction>
</comment>
<feature type="domain" description="RdRp catalytic" evidence="31">
    <location>
        <begin position="598"/>
        <end position="784"/>
    </location>
</feature>
<evidence type="ECO:0000256" key="24">
    <source>
        <dbReference type="ARBA" id="ARBA00030285"/>
    </source>
</evidence>
<evidence type="ECO:0000256" key="26">
    <source>
        <dbReference type="ARBA" id="ARBA00031012"/>
    </source>
</evidence>
<keyword evidence="9" id="KW-0507">mRNA processing</keyword>
<dbReference type="FunFam" id="3.40.50.150:FF:000473">
    <property type="entry name" value="RNA-directed RNA polymerase L"/>
    <property type="match status" value="1"/>
</dbReference>
<keyword evidence="19" id="KW-1035">Host cytoplasm</keyword>
<evidence type="ECO:0000256" key="27">
    <source>
        <dbReference type="ARBA" id="ARBA00047332"/>
    </source>
</evidence>
<keyword evidence="16" id="KW-0946">Virion</keyword>
<evidence type="ECO:0000256" key="21">
    <source>
        <dbReference type="ARBA" id="ARBA00024494"/>
    </source>
</evidence>
<dbReference type="GO" id="GO:0039689">
    <property type="term" value="P:negative stranded viral RNA replication"/>
    <property type="evidence" value="ECO:0007669"/>
    <property type="project" value="UniProtKB-ARBA"/>
</dbReference>
<proteinExistence type="inferred from homology"/>